<organism evidence="13 14">
    <name type="scientific">Babesia caballi</name>
    <dbReference type="NCBI Taxonomy" id="5871"/>
    <lineage>
        <taxon>Eukaryota</taxon>
        <taxon>Sar</taxon>
        <taxon>Alveolata</taxon>
        <taxon>Apicomplexa</taxon>
        <taxon>Aconoidasida</taxon>
        <taxon>Piroplasmida</taxon>
        <taxon>Babesiidae</taxon>
        <taxon>Babesia</taxon>
    </lineage>
</organism>
<dbReference type="InterPro" id="IPR029026">
    <property type="entry name" value="tRNA_m1G_MTases_N"/>
</dbReference>
<feature type="domain" description="Ribosomal RNA small subunit methyltransferase E methyltransferase" evidence="12">
    <location>
        <begin position="403"/>
        <end position="567"/>
    </location>
</feature>
<dbReference type="GO" id="GO:0070475">
    <property type="term" value="P:rRNA base methylation"/>
    <property type="evidence" value="ECO:0007669"/>
    <property type="project" value="TreeGrafter"/>
</dbReference>
<dbReference type="SUPFAM" id="SSF75217">
    <property type="entry name" value="alpha/beta knot"/>
    <property type="match status" value="1"/>
</dbReference>
<dbReference type="InterPro" id="IPR046886">
    <property type="entry name" value="RsmE_MTase_dom"/>
</dbReference>
<feature type="compositionally biased region" description="Basic and acidic residues" evidence="11">
    <location>
        <begin position="36"/>
        <end position="48"/>
    </location>
</feature>
<evidence type="ECO:0000256" key="3">
    <source>
        <dbReference type="ARBA" id="ARBA00012328"/>
    </source>
</evidence>
<evidence type="ECO:0000256" key="2">
    <source>
        <dbReference type="ARBA" id="ARBA00005528"/>
    </source>
</evidence>
<evidence type="ECO:0000256" key="6">
    <source>
        <dbReference type="ARBA" id="ARBA00022603"/>
    </source>
</evidence>
<comment type="subcellular location">
    <subcellularLocation>
        <location evidence="1">Cytoplasm</location>
    </subcellularLocation>
</comment>
<comment type="caution">
    <text evidence="13">The sequence shown here is derived from an EMBL/GenBank/DDBJ whole genome shotgun (WGS) entry which is preliminary data.</text>
</comment>
<keyword evidence="4" id="KW-0963">Cytoplasm</keyword>
<dbReference type="EC" id="2.1.1.193" evidence="3"/>
<evidence type="ECO:0000256" key="7">
    <source>
        <dbReference type="ARBA" id="ARBA00022679"/>
    </source>
</evidence>
<evidence type="ECO:0000259" key="12">
    <source>
        <dbReference type="Pfam" id="PF04452"/>
    </source>
</evidence>
<protein>
    <recommendedName>
        <fullName evidence="3">16S rRNA (uracil(1498)-N(3))-methyltransferase</fullName>
        <ecNumber evidence="3">2.1.1.193</ecNumber>
    </recommendedName>
</protein>
<evidence type="ECO:0000256" key="11">
    <source>
        <dbReference type="SAM" id="MobiDB-lite"/>
    </source>
</evidence>
<evidence type="ECO:0000313" key="14">
    <source>
        <dbReference type="Proteomes" id="UP001497744"/>
    </source>
</evidence>
<comment type="catalytic activity">
    <reaction evidence="10">
        <text>uridine(1498) in 16S rRNA + S-adenosyl-L-methionine = N(3)-methyluridine(1498) in 16S rRNA + S-adenosyl-L-homocysteine + H(+)</text>
        <dbReference type="Rhea" id="RHEA:42920"/>
        <dbReference type="Rhea" id="RHEA-COMP:10283"/>
        <dbReference type="Rhea" id="RHEA-COMP:10284"/>
        <dbReference type="ChEBI" id="CHEBI:15378"/>
        <dbReference type="ChEBI" id="CHEBI:57856"/>
        <dbReference type="ChEBI" id="CHEBI:59789"/>
        <dbReference type="ChEBI" id="CHEBI:65315"/>
        <dbReference type="ChEBI" id="CHEBI:74502"/>
        <dbReference type="EC" id="2.1.1.193"/>
    </reaction>
</comment>
<feature type="compositionally biased region" description="Polar residues" evidence="11">
    <location>
        <begin position="1"/>
        <end position="17"/>
    </location>
</feature>
<dbReference type="GO" id="GO:0070042">
    <property type="term" value="F:rRNA (uridine-N3-)-methyltransferase activity"/>
    <property type="evidence" value="ECO:0007669"/>
    <property type="project" value="TreeGrafter"/>
</dbReference>
<reference evidence="13 14" key="1">
    <citation type="submission" date="2021-06" db="EMBL/GenBank/DDBJ databases">
        <title>Genome sequence of Babesia caballi.</title>
        <authorList>
            <person name="Yamagishi J."/>
            <person name="Kidaka T."/>
            <person name="Ochi A."/>
        </authorList>
    </citation>
    <scope>NUCLEOTIDE SEQUENCE [LARGE SCALE GENOMIC DNA]</scope>
    <source>
        <strain evidence="13">USDA-D6B2</strain>
    </source>
</reference>
<evidence type="ECO:0000256" key="5">
    <source>
        <dbReference type="ARBA" id="ARBA00022552"/>
    </source>
</evidence>
<gene>
    <name evidence="13" type="ORF">BcabD6B2_06140</name>
</gene>
<evidence type="ECO:0000256" key="1">
    <source>
        <dbReference type="ARBA" id="ARBA00004496"/>
    </source>
</evidence>
<keyword evidence="5" id="KW-0698">rRNA processing</keyword>
<dbReference type="Pfam" id="PF04452">
    <property type="entry name" value="Methyltrans_RNA"/>
    <property type="match status" value="1"/>
</dbReference>
<keyword evidence="14" id="KW-1185">Reference proteome</keyword>
<keyword evidence="7" id="KW-0808">Transferase</keyword>
<dbReference type="PANTHER" id="PTHR30027:SF3">
    <property type="entry name" value="16S RRNA (URACIL(1498)-N(3))-METHYLTRANSFERASE"/>
    <property type="match status" value="1"/>
</dbReference>
<comment type="similarity">
    <text evidence="2">Belongs to the RNA methyltransferase RsmE family.</text>
</comment>
<sequence length="596" mass="65204">MCATRQSTRVRRQTGQNLPYEEGSKRPAPKAPGRVKRSERARHGDPRTPRSGLGAADGREEGRKGDDPPHLDAEEKYMCKKLGVGIDAIENDLAYLGHLNEFATLQELTNQLNESLTPSTVKPPVKADALRYLKPFADLISPGFSNQYCVQYERDPTSAASCDNVACSTNFREVPEVEKSNLIHVSPRQMYAIVTTVLGQVLEKGDELCGYIDWKLVSIESHLPVSVCKEFWWGFDTAHVKDGFNGCFVKADQRHNYETDKNYYRDFEVGVSGDRVQHSAAATQAARVHANKVLGGGRGCGDPAGAHSDRLGPPEEKRRAENMNLILVRPEDVREEGGELRVRITDKRRLTHIRYVLKADVGKELKLGVVNSTLDTATVAAVDPGVVTLRLSSAFRSHCPPPEPVVDLVVGLPRPKSLDKLLQYAASMGVARIKLVCSSRVELDYLKSHQLEPGSLEQSLVLGMEQGVTTFMPQVQLFKSLGALQRDLEKEGPSFRLIAHPGTPDTLASLGAAEHRSGPVMVAIGPEGGWVEHEVGFYEGLGFRKFNIGERILRAEVAAVAVLAQLQLLLSDPALRRGQPAAVRVGPGVGGPNEVI</sequence>
<evidence type="ECO:0000256" key="4">
    <source>
        <dbReference type="ARBA" id="ARBA00022490"/>
    </source>
</evidence>
<dbReference type="PANTHER" id="PTHR30027">
    <property type="entry name" value="RIBOSOMAL RNA SMALL SUBUNIT METHYLTRANSFERASE E"/>
    <property type="match status" value="1"/>
</dbReference>
<dbReference type="RefSeq" id="XP_067713250.1">
    <property type="nucleotide sequence ID" value="XM_067857149.1"/>
</dbReference>
<dbReference type="GO" id="GO:0005737">
    <property type="term" value="C:cytoplasm"/>
    <property type="evidence" value="ECO:0007669"/>
    <property type="project" value="UniProtKB-SubCell"/>
</dbReference>
<dbReference type="Gene3D" id="3.40.1280.10">
    <property type="match status" value="1"/>
</dbReference>
<keyword evidence="6 13" id="KW-0489">Methyltransferase</keyword>
<dbReference type="CDD" id="cd18084">
    <property type="entry name" value="RsmE-like"/>
    <property type="match status" value="1"/>
</dbReference>
<dbReference type="InterPro" id="IPR006700">
    <property type="entry name" value="RsmE"/>
</dbReference>
<dbReference type="InterPro" id="IPR029028">
    <property type="entry name" value="Alpha/beta_knot_MTases"/>
</dbReference>
<keyword evidence="8" id="KW-0949">S-adenosyl-L-methionine</keyword>
<evidence type="ECO:0000256" key="8">
    <source>
        <dbReference type="ARBA" id="ARBA00022691"/>
    </source>
</evidence>
<evidence type="ECO:0000256" key="10">
    <source>
        <dbReference type="ARBA" id="ARBA00047944"/>
    </source>
</evidence>
<feature type="compositionally biased region" description="Basic and acidic residues" evidence="11">
    <location>
        <begin position="57"/>
        <end position="72"/>
    </location>
</feature>
<dbReference type="Proteomes" id="UP001497744">
    <property type="component" value="Unassembled WGS sequence"/>
</dbReference>
<dbReference type="NCBIfam" id="TIGR00046">
    <property type="entry name" value="RsmE family RNA methyltransferase"/>
    <property type="match status" value="1"/>
</dbReference>
<accession>A0AAV4LMH7</accession>
<name>A0AAV4LMH7_BABCB</name>
<evidence type="ECO:0000313" key="13">
    <source>
        <dbReference type="EMBL" id="GIX61179.1"/>
    </source>
</evidence>
<evidence type="ECO:0000256" key="9">
    <source>
        <dbReference type="ARBA" id="ARBA00025699"/>
    </source>
</evidence>
<dbReference type="EMBL" id="BPLF01000001">
    <property type="protein sequence ID" value="GIX61179.1"/>
    <property type="molecule type" value="Genomic_DNA"/>
</dbReference>
<feature type="region of interest" description="Disordered" evidence="11">
    <location>
        <begin position="1"/>
        <end position="72"/>
    </location>
</feature>
<comment type="function">
    <text evidence="9">Specifically methylates the N3 position of the uracil ring of uridine 1498 (m3U1498) in 16S rRNA. Acts on the fully assembled 30S ribosomal subunit.</text>
</comment>
<dbReference type="GeneID" id="94192662"/>
<dbReference type="AlphaFoldDB" id="A0AAV4LMH7"/>
<proteinExistence type="inferred from homology"/>